<evidence type="ECO:0000259" key="2">
    <source>
        <dbReference type="Pfam" id="PF13391"/>
    </source>
</evidence>
<proteinExistence type="predicted"/>
<evidence type="ECO:0000256" key="1">
    <source>
        <dbReference type="SAM" id="MobiDB-lite"/>
    </source>
</evidence>
<evidence type="ECO:0000313" key="3">
    <source>
        <dbReference type="EMBL" id="KUI63904.1"/>
    </source>
</evidence>
<reference evidence="3" key="1">
    <citation type="submission" date="2014-12" db="EMBL/GenBank/DDBJ databases">
        <title>Genome Sequence of Valsa Canker Pathogens Uncovers a Specific Adaption of Colonization on Woody Bark.</title>
        <authorList>
            <person name="Yin Z."/>
            <person name="Liu H."/>
            <person name="Gao X."/>
            <person name="Li Z."/>
            <person name="Song N."/>
            <person name="Ke X."/>
            <person name="Dai Q."/>
            <person name="Wu Y."/>
            <person name="Sun Y."/>
            <person name="Xu J.-R."/>
            <person name="Kang Z.K."/>
            <person name="Wang L."/>
            <person name="Huang L."/>
        </authorList>
    </citation>
    <scope>NUCLEOTIDE SEQUENCE [LARGE SCALE GENOMIC DNA]</scope>
    <source>
        <strain evidence="3">03-8</strain>
    </source>
</reference>
<protein>
    <recommendedName>
        <fullName evidence="2">HNH nuclease domain-containing protein</fullName>
    </recommendedName>
</protein>
<organism evidence="3 4">
    <name type="scientific">Cytospora mali</name>
    <name type="common">Apple Valsa canker fungus</name>
    <name type="synonym">Valsa mali</name>
    <dbReference type="NCBI Taxonomy" id="578113"/>
    <lineage>
        <taxon>Eukaryota</taxon>
        <taxon>Fungi</taxon>
        <taxon>Dikarya</taxon>
        <taxon>Ascomycota</taxon>
        <taxon>Pezizomycotina</taxon>
        <taxon>Sordariomycetes</taxon>
        <taxon>Sordariomycetidae</taxon>
        <taxon>Diaporthales</taxon>
        <taxon>Cytosporaceae</taxon>
        <taxon>Cytospora</taxon>
    </lineage>
</organism>
<keyword evidence="4" id="KW-1185">Reference proteome</keyword>
<dbReference type="OrthoDB" id="4772799at2759"/>
<dbReference type="AlphaFoldDB" id="A0A194VIE0"/>
<dbReference type="InterPro" id="IPR003615">
    <property type="entry name" value="HNH_nuc"/>
</dbReference>
<gene>
    <name evidence="3" type="ORF">VM1G_10596</name>
</gene>
<accession>A0A194VIE0</accession>
<name>A0A194VIE0_CYTMA</name>
<dbReference type="Pfam" id="PF13391">
    <property type="entry name" value="HNH_2"/>
    <property type="match status" value="1"/>
</dbReference>
<feature type="compositionally biased region" description="Polar residues" evidence="1">
    <location>
        <begin position="376"/>
        <end position="389"/>
    </location>
</feature>
<sequence length="453" mass="50354">MASIGKDERYQSWNVQIYVGLKRIAGFFQLGDLLRISDVAHELELCLVFDKPHDIGPWQPALLPRDATSCGHIVLDHHNNNPFPTPASNTIEDYSYVFHDPQCTSRDQHSLQDSCIQRADLPRGRSDPRYLEIGKQSHESFGLAPMRKKRRSTSSPTVSRNSSPSNTQTDTPDDLQICLPRTELISLDKARPIIDSFRNNVLSNTTTCVVSGKGKSWCGSRLTGPGIEAAHIVPQVHWNTYPVDIDGRIVANTPNKLRSAWLSTWDSSNGCPMMSNLHKCFDLRLFSIHPITHIIRAFVNYDLIVDFHGSKAQLPRNIDPRALQHHWDMCCLENTPTWSLDSDSSGLSQIPELPSSLLNSDVSQGDPSKGVFPHASDTQASDTHAADTQTSSDMQAFRLNSFLASGATACPPSPPPSEPGSEEHKLWRLGHKVITDPTRAAELWRQGNFDLLA</sequence>
<feature type="region of interest" description="Disordered" evidence="1">
    <location>
        <begin position="107"/>
        <end position="174"/>
    </location>
</feature>
<dbReference type="EMBL" id="KN796115">
    <property type="protein sequence ID" value="KUI63904.1"/>
    <property type="molecule type" value="Genomic_DNA"/>
</dbReference>
<feature type="compositionally biased region" description="Basic and acidic residues" evidence="1">
    <location>
        <begin position="120"/>
        <end position="138"/>
    </location>
</feature>
<feature type="region of interest" description="Disordered" evidence="1">
    <location>
        <begin position="355"/>
        <end position="389"/>
    </location>
</feature>
<feature type="domain" description="HNH nuclease" evidence="2">
    <location>
        <begin position="208"/>
        <end position="289"/>
    </location>
</feature>
<dbReference type="Proteomes" id="UP000078559">
    <property type="component" value="Unassembled WGS sequence"/>
</dbReference>
<feature type="compositionally biased region" description="Low complexity" evidence="1">
    <location>
        <begin position="153"/>
        <end position="166"/>
    </location>
</feature>
<feature type="compositionally biased region" description="Polar residues" evidence="1">
    <location>
        <begin position="356"/>
        <end position="366"/>
    </location>
</feature>
<evidence type="ECO:0000313" key="4">
    <source>
        <dbReference type="Proteomes" id="UP000078559"/>
    </source>
</evidence>